<feature type="domain" description="LRRNT" evidence="6">
    <location>
        <begin position="43"/>
        <end position="75"/>
    </location>
</feature>
<feature type="signal peptide" evidence="5">
    <location>
        <begin position="1"/>
        <end position="43"/>
    </location>
</feature>
<dbReference type="InterPro" id="IPR032675">
    <property type="entry name" value="LRR_dom_sf"/>
</dbReference>
<dbReference type="PANTHER" id="PTHR24369:SF196">
    <property type="entry name" value="RETICULON 4 RECEPTOR LIKE 1"/>
    <property type="match status" value="1"/>
</dbReference>
<keyword evidence="8" id="KW-1185">Reference proteome</keyword>
<keyword evidence="2 5" id="KW-0732">Signal</keyword>
<evidence type="ECO:0000256" key="5">
    <source>
        <dbReference type="SAM" id="SignalP"/>
    </source>
</evidence>
<dbReference type="SMART" id="SM00013">
    <property type="entry name" value="LRRNT"/>
    <property type="match status" value="1"/>
</dbReference>
<dbReference type="EMBL" id="JAHUTJ010025164">
    <property type="protein sequence ID" value="MED6273719.1"/>
    <property type="molecule type" value="Genomic_DNA"/>
</dbReference>
<feature type="chain" id="PRO_5045569089" description="LRRNT domain-containing protein" evidence="5">
    <location>
        <begin position="44"/>
        <end position="100"/>
    </location>
</feature>
<evidence type="ECO:0000259" key="6">
    <source>
        <dbReference type="SMART" id="SM00013"/>
    </source>
</evidence>
<evidence type="ECO:0000256" key="1">
    <source>
        <dbReference type="ARBA" id="ARBA00022614"/>
    </source>
</evidence>
<keyword evidence="3" id="KW-0677">Repeat</keyword>
<comment type="caution">
    <text evidence="7">The sequence shown here is derived from an EMBL/GenBank/DDBJ whole genome shotgun (WGS) entry which is preliminary data.</text>
</comment>
<evidence type="ECO:0000256" key="3">
    <source>
        <dbReference type="ARBA" id="ARBA00022737"/>
    </source>
</evidence>
<dbReference type="SUPFAM" id="SSF52058">
    <property type="entry name" value="L domain-like"/>
    <property type="match status" value="1"/>
</dbReference>
<evidence type="ECO:0000313" key="8">
    <source>
        <dbReference type="Proteomes" id="UP001352852"/>
    </source>
</evidence>
<protein>
    <recommendedName>
        <fullName evidence="6">LRRNT domain-containing protein</fullName>
    </recommendedName>
</protein>
<keyword evidence="1" id="KW-0433">Leucine-rich repeat</keyword>
<dbReference type="Proteomes" id="UP001352852">
    <property type="component" value="Unassembled WGS sequence"/>
</dbReference>
<keyword evidence="4" id="KW-0325">Glycoprotein</keyword>
<sequence length="100" mass="10353">MSAGTRKDGVGSAGCGRMAVAFSPGLWTMLAWAVLVGQGGVEACPAPCSCLGNTVACNGRGIHSVPKNIPRGTERLDLNENNLTVITKTDFSGLKHLRAL</sequence>
<reference evidence="7 8" key="1">
    <citation type="submission" date="2021-06" db="EMBL/GenBank/DDBJ databases">
        <authorList>
            <person name="Palmer J.M."/>
        </authorList>
    </citation>
    <scope>NUCLEOTIDE SEQUENCE [LARGE SCALE GENOMIC DNA]</scope>
    <source>
        <strain evidence="7 8">CL_MEX2019</strain>
        <tissue evidence="7">Muscle</tissue>
    </source>
</reference>
<evidence type="ECO:0000256" key="4">
    <source>
        <dbReference type="ARBA" id="ARBA00023180"/>
    </source>
</evidence>
<evidence type="ECO:0000313" key="7">
    <source>
        <dbReference type="EMBL" id="MED6273719.1"/>
    </source>
</evidence>
<dbReference type="Gene3D" id="3.80.10.10">
    <property type="entry name" value="Ribonuclease Inhibitor"/>
    <property type="match status" value="1"/>
</dbReference>
<dbReference type="InterPro" id="IPR000372">
    <property type="entry name" value="LRRNT"/>
</dbReference>
<accession>A0ABU7DHJ2</accession>
<organism evidence="7 8">
    <name type="scientific">Characodon lateralis</name>
    <dbReference type="NCBI Taxonomy" id="208331"/>
    <lineage>
        <taxon>Eukaryota</taxon>
        <taxon>Metazoa</taxon>
        <taxon>Chordata</taxon>
        <taxon>Craniata</taxon>
        <taxon>Vertebrata</taxon>
        <taxon>Euteleostomi</taxon>
        <taxon>Actinopterygii</taxon>
        <taxon>Neopterygii</taxon>
        <taxon>Teleostei</taxon>
        <taxon>Neoteleostei</taxon>
        <taxon>Acanthomorphata</taxon>
        <taxon>Ovalentaria</taxon>
        <taxon>Atherinomorphae</taxon>
        <taxon>Cyprinodontiformes</taxon>
        <taxon>Goodeidae</taxon>
        <taxon>Characodon</taxon>
    </lineage>
</organism>
<dbReference type="PANTHER" id="PTHR24369">
    <property type="entry name" value="ANTIGEN BSP, PUTATIVE-RELATED"/>
    <property type="match status" value="1"/>
</dbReference>
<dbReference type="InterPro" id="IPR050541">
    <property type="entry name" value="LRR_TM_domain-containing"/>
</dbReference>
<evidence type="ECO:0000256" key="2">
    <source>
        <dbReference type="ARBA" id="ARBA00022729"/>
    </source>
</evidence>
<name>A0ABU7DHJ2_9TELE</name>
<gene>
    <name evidence="7" type="ORF">CHARACLAT_009404</name>
</gene>
<proteinExistence type="predicted"/>